<dbReference type="Proteomes" id="UP001501222">
    <property type="component" value="Unassembled WGS sequence"/>
</dbReference>
<evidence type="ECO:0000313" key="3">
    <source>
        <dbReference type="Proteomes" id="UP001501222"/>
    </source>
</evidence>
<dbReference type="RefSeq" id="WP_344841116.1">
    <property type="nucleotide sequence ID" value="NZ_BAABAA010000003.1"/>
</dbReference>
<sequence>MNNLSIRRLAGAGLAGGITTVGSGVVIETIVKPASDVPDDMWSYPWSADALTPVSIVFAGMHLLVLVGMLAFARSLRRGRAGAGLAVAGTLVLFLAEFASIPFADQRMDETGPQVVGGLFGLGVAVTALGLLIAGIAVLRSGEWQGWQRFAPIVAGIWSLLMIGLSFTSALPIGVAIYGLTLCVLYLAVYTQYLSPTGDRSERLRARIEQ</sequence>
<dbReference type="EMBL" id="BAABAA010000003">
    <property type="protein sequence ID" value="GAA3560401.1"/>
    <property type="molecule type" value="Genomic_DNA"/>
</dbReference>
<keyword evidence="1" id="KW-1133">Transmembrane helix</keyword>
<feature type="transmembrane region" description="Helical" evidence="1">
    <location>
        <begin position="85"/>
        <end position="104"/>
    </location>
</feature>
<protein>
    <recommendedName>
        <fullName evidence="4">DUF998 domain-containing protein</fullName>
    </recommendedName>
</protein>
<feature type="transmembrane region" description="Helical" evidence="1">
    <location>
        <begin position="51"/>
        <end position="73"/>
    </location>
</feature>
<feature type="transmembrane region" description="Helical" evidence="1">
    <location>
        <begin position="12"/>
        <end position="31"/>
    </location>
</feature>
<feature type="transmembrane region" description="Helical" evidence="1">
    <location>
        <begin position="150"/>
        <end position="169"/>
    </location>
</feature>
<keyword evidence="1" id="KW-0812">Transmembrane</keyword>
<evidence type="ECO:0000313" key="2">
    <source>
        <dbReference type="EMBL" id="GAA3560401.1"/>
    </source>
</evidence>
<keyword evidence="1" id="KW-0472">Membrane</keyword>
<reference evidence="3" key="1">
    <citation type="journal article" date="2019" name="Int. J. Syst. Evol. Microbiol.">
        <title>The Global Catalogue of Microorganisms (GCM) 10K type strain sequencing project: providing services to taxonomists for standard genome sequencing and annotation.</title>
        <authorList>
            <consortium name="The Broad Institute Genomics Platform"/>
            <consortium name="The Broad Institute Genome Sequencing Center for Infectious Disease"/>
            <person name="Wu L."/>
            <person name="Ma J."/>
        </authorList>
    </citation>
    <scope>NUCLEOTIDE SEQUENCE [LARGE SCALE GENOMIC DNA]</scope>
    <source>
        <strain evidence="3">JCM 16928</strain>
    </source>
</reference>
<proteinExistence type="predicted"/>
<accession>A0ABP6X4W6</accession>
<name>A0ABP6X4W6_9ACTN</name>
<feature type="transmembrane region" description="Helical" evidence="1">
    <location>
        <begin position="175"/>
        <end position="195"/>
    </location>
</feature>
<keyword evidence="3" id="KW-1185">Reference proteome</keyword>
<feature type="transmembrane region" description="Helical" evidence="1">
    <location>
        <begin position="116"/>
        <end position="138"/>
    </location>
</feature>
<comment type="caution">
    <text evidence="2">The sequence shown here is derived from an EMBL/GenBank/DDBJ whole genome shotgun (WGS) entry which is preliminary data.</text>
</comment>
<organism evidence="2 3">
    <name type="scientific">Kribbella ginsengisoli</name>
    <dbReference type="NCBI Taxonomy" id="363865"/>
    <lineage>
        <taxon>Bacteria</taxon>
        <taxon>Bacillati</taxon>
        <taxon>Actinomycetota</taxon>
        <taxon>Actinomycetes</taxon>
        <taxon>Propionibacteriales</taxon>
        <taxon>Kribbellaceae</taxon>
        <taxon>Kribbella</taxon>
    </lineage>
</organism>
<evidence type="ECO:0008006" key="4">
    <source>
        <dbReference type="Google" id="ProtNLM"/>
    </source>
</evidence>
<gene>
    <name evidence="2" type="ORF">GCM10022235_30860</name>
</gene>
<evidence type="ECO:0000256" key="1">
    <source>
        <dbReference type="SAM" id="Phobius"/>
    </source>
</evidence>